<reference evidence="1 2" key="1">
    <citation type="submission" date="2014-07" db="EMBL/GenBank/DDBJ databases">
        <title>Draft Genome Sequences of Environmental Pseudomonas syringae strains.</title>
        <authorList>
            <person name="Baltrus D.A."/>
            <person name="Berge O."/>
            <person name="Morris C."/>
        </authorList>
    </citation>
    <scope>NUCLEOTIDE SEQUENCE [LARGE SCALE GENOMIC DNA]</scope>
    <source>
        <strain evidence="1 2">GAW0119</strain>
    </source>
</reference>
<dbReference type="AlphaFoldDB" id="A0A085VR86"/>
<protein>
    <submittedName>
        <fullName evidence="1">Uncharacterized protein</fullName>
    </submittedName>
</protein>
<dbReference type="PATRIC" id="fig|317.175.peg.237"/>
<dbReference type="EMBL" id="JPQU01000014">
    <property type="protein sequence ID" value="KFE57949.1"/>
    <property type="molecule type" value="Genomic_DNA"/>
</dbReference>
<evidence type="ECO:0000313" key="2">
    <source>
        <dbReference type="Proteomes" id="UP000028631"/>
    </source>
</evidence>
<evidence type="ECO:0000313" key="1">
    <source>
        <dbReference type="EMBL" id="KFE57949.1"/>
    </source>
</evidence>
<organism evidence="1 2">
    <name type="scientific">Pseudomonas syringae</name>
    <dbReference type="NCBI Taxonomy" id="317"/>
    <lineage>
        <taxon>Bacteria</taxon>
        <taxon>Pseudomonadati</taxon>
        <taxon>Pseudomonadota</taxon>
        <taxon>Gammaproteobacteria</taxon>
        <taxon>Pseudomonadales</taxon>
        <taxon>Pseudomonadaceae</taxon>
        <taxon>Pseudomonas</taxon>
    </lineage>
</organism>
<gene>
    <name evidence="1" type="ORF">IV01_01125</name>
</gene>
<dbReference type="Proteomes" id="UP000028631">
    <property type="component" value="Unassembled WGS sequence"/>
</dbReference>
<proteinExistence type="predicted"/>
<sequence length="71" mass="7798">MIVLLEIELPADPLAGICYWLGGNLRDAGIFLKILFKNLDITKVHLGRYDLLERGLPAKNGNSICLIHPGA</sequence>
<keyword evidence="2" id="KW-1185">Reference proteome</keyword>
<name>A0A085VR86_PSESX</name>
<accession>A0A085VR86</accession>
<comment type="caution">
    <text evidence="1">The sequence shown here is derived from an EMBL/GenBank/DDBJ whole genome shotgun (WGS) entry which is preliminary data.</text>
</comment>